<comment type="caution">
    <text evidence="1">The sequence shown here is derived from an EMBL/GenBank/DDBJ whole genome shotgun (WGS) entry which is preliminary data.</text>
</comment>
<sequence>MINPFFLMKTFFRYLIEIRQYLLYGILLVSPQQSSTNPINVYGHQEHGVEIISNADNYTGNILCDSMFSYKPIDIKHLDEDEENVVHFSESDLQFDMNMNRPERFRRTVSEVKKDNDLQNTIKNINMTLDYFEKQIDMNNHTIFDLYDVYSIFDILSTKENIIEEFVLKKKLHQMLLNRADIQYVFDDVGEMRQLYEQKDIFDNFYEQYLRLKYVYNDKKIEHHNMNESYKFFYCAHDDIKNLAEYNIDLKHNLQELNDNFILRFNNHFKLYWQNFFYTLNNAPFTDEIKEYIGTFYDLNKNFTTVYDLKNLYFKDMVKLSIDIPSNKFKKRIYLRFNSLYKDRFQKLLNLRNFLKRKVEDFFKYENPQIEFRNLFRKNLNESDIVLTLYGEHKLLRLSKNIGQIISNALNNETMPEDPEIKNQMNNEDKTMNVEEFADISEHDDNNYISIEVWDWALNKECENNVCNHVCANDISVYVGLIVSI</sequence>
<reference evidence="2" key="2">
    <citation type="submission" date="2015-07" db="EMBL/GenBank/DDBJ databases">
        <title>Contrasting host-pathogen interactions and genome evolution in two generalist and specialist microsporidian pathogens of mosquitoes.</title>
        <authorList>
            <consortium name="The Broad Institute Genomics Platform"/>
            <consortium name="The Broad Institute Genome Sequencing Center for Infectious Disease"/>
            <person name="Cuomo C.A."/>
            <person name="Sanscrainte N.D."/>
            <person name="Goldberg J.M."/>
            <person name="Heiman D."/>
            <person name="Young S."/>
            <person name="Zeng Q."/>
            <person name="Becnel J.J."/>
            <person name="Birren B.W."/>
        </authorList>
    </citation>
    <scope>NUCLEOTIDE SEQUENCE [LARGE SCALE GENOMIC DNA]</scope>
    <source>
        <strain evidence="2">USNM 41457</strain>
    </source>
</reference>
<evidence type="ECO:0000313" key="2">
    <source>
        <dbReference type="Proteomes" id="UP000003163"/>
    </source>
</evidence>
<organism evidence="1 2">
    <name type="scientific">Edhazardia aedis (strain USNM 41457)</name>
    <name type="common">Microsporidian parasite</name>
    <dbReference type="NCBI Taxonomy" id="1003232"/>
    <lineage>
        <taxon>Eukaryota</taxon>
        <taxon>Fungi</taxon>
        <taxon>Fungi incertae sedis</taxon>
        <taxon>Microsporidia</taxon>
        <taxon>Edhazardia</taxon>
    </lineage>
</organism>
<dbReference type="InParanoid" id="J9D5G7"/>
<dbReference type="EMBL" id="AFBI03000047">
    <property type="protein sequence ID" value="EJW03036.1"/>
    <property type="molecule type" value="Genomic_DNA"/>
</dbReference>
<proteinExistence type="predicted"/>
<keyword evidence="2" id="KW-1185">Reference proteome</keyword>
<gene>
    <name evidence="1" type="ORF">EDEG_02577</name>
</gene>
<name>J9D5G7_EDHAE</name>
<protein>
    <submittedName>
        <fullName evidence="1">Uncharacterized protein</fullName>
    </submittedName>
</protein>
<evidence type="ECO:0000313" key="1">
    <source>
        <dbReference type="EMBL" id="EJW03036.1"/>
    </source>
</evidence>
<dbReference type="VEuPathDB" id="MicrosporidiaDB:EDEG_02577"/>
<reference evidence="1 2" key="1">
    <citation type="submission" date="2011-08" db="EMBL/GenBank/DDBJ databases">
        <authorList>
            <person name="Liu Z.J."/>
            <person name="Shi F.L."/>
            <person name="Lu J.Q."/>
            <person name="Li M."/>
            <person name="Wang Z.L."/>
        </authorList>
    </citation>
    <scope>NUCLEOTIDE SEQUENCE [LARGE SCALE GENOMIC DNA]</scope>
    <source>
        <strain evidence="1 2">USNM 41457</strain>
    </source>
</reference>
<dbReference type="Proteomes" id="UP000003163">
    <property type="component" value="Unassembled WGS sequence"/>
</dbReference>
<dbReference type="AlphaFoldDB" id="J9D5G7"/>
<dbReference type="HOGENOM" id="CLU_562609_0_0_1"/>
<accession>J9D5G7</accession>